<protein>
    <submittedName>
        <fullName evidence="1">Tail fiber</fullName>
    </submittedName>
</protein>
<dbReference type="Proteomes" id="UP000030044">
    <property type="component" value="Segment"/>
</dbReference>
<proteinExistence type="predicted"/>
<dbReference type="KEGG" id="vg:22112398"/>
<keyword evidence="2" id="KW-1185">Reference proteome</keyword>
<dbReference type="Pfam" id="PF03906">
    <property type="entry name" value="Phage_T7_tail"/>
    <property type="match status" value="1"/>
</dbReference>
<dbReference type="OrthoDB" id="25708at10239"/>
<name>A0A096VKM3_9CAUD</name>
<dbReference type="InterPro" id="IPR030392">
    <property type="entry name" value="S74_ICA"/>
</dbReference>
<evidence type="ECO:0000313" key="2">
    <source>
        <dbReference type="Proteomes" id="UP000030044"/>
    </source>
</evidence>
<dbReference type="Pfam" id="PF13884">
    <property type="entry name" value="Peptidase_S74"/>
    <property type="match status" value="1"/>
</dbReference>
<reference evidence="1 2" key="2">
    <citation type="journal article" date="2015" name="PLoS ONE">
        <title>Comparative Genomic and Phylogenomic Analyses Reveal a Conserved Core Genome Shared by Estuarine and Oceanic Cyanopodoviruses.</title>
        <authorList>
            <person name="Huang S."/>
            <person name="Zhang S."/>
            <person name="Jiao N."/>
            <person name="Chen F."/>
        </authorList>
    </citation>
    <scope>NUCLEOTIDE SEQUENCE [LARGE SCALE GENOMIC DNA]</scope>
</reference>
<reference evidence="2" key="1">
    <citation type="submission" date="2012-12" db="EMBL/GenBank/DDBJ databases">
        <title>Genomics of marine cyanopodoviruses.</title>
        <authorList>
            <person name="Huang S."/>
            <person name="Chen F."/>
        </authorList>
    </citation>
    <scope>NUCLEOTIDE SEQUENCE [LARGE SCALE GENOMIC DNA]</scope>
</reference>
<organism evidence="1 2">
    <name type="scientific">Synechococcus phage S-CBP3</name>
    <dbReference type="NCBI Taxonomy" id="756276"/>
    <lineage>
        <taxon>Viruses</taxon>
        <taxon>Duplodnaviria</taxon>
        <taxon>Heunggongvirae</taxon>
        <taxon>Uroviricota</taxon>
        <taxon>Caudoviricetes</taxon>
        <taxon>Autographivirales</taxon>
        <taxon>Lirvirus</taxon>
        <taxon>Lirvirus SCBP3</taxon>
    </lineage>
</organism>
<accession>A0A096VKM3</accession>
<gene>
    <name evidence="1" type="ORF">S-CBP3_0054</name>
</gene>
<dbReference type="PROSITE" id="PS51688">
    <property type="entry name" value="ICA"/>
    <property type="match status" value="1"/>
</dbReference>
<evidence type="ECO:0000313" key="1">
    <source>
        <dbReference type="EMBL" id="AGK86609.1"/>
    </source>
</evidence>
<dbReference type="EMBL" id="KC310803">
    <property type="protein sequence ID" value="AGK86609.1"/>
    <property type="molecule type" value="Genomic_DNA"/>
</dbReference>
<sequence>MAVTQITYNPIGSVGGPPSGTTLFPFPFEYLETTDIKVSLDGSVTTAYTLANATQIQLNTAPADGVVVKIYRETDDADLAATFYPGSAIRSQDLNDNFDKVLYIAQETKAITVQASTGNLADGSITSNLIANGAVTTAKISDNNVTTAKLADDSVTTAKLADSNVTTAKLADSNVTTAKLADSNVTTAKLADNSVTTAKIADGVNVNFNLGTAGAPSFTFTGDTDTGLYSPGANILGISTNGTERIRVNALGALKASTTDYQYPSDSSHEFTSKDTDYIAKFTNTNSSGPGGILIKYSAAAPNSNGKWFITCSDSATNRFIVYSNGGIANYQVNNVNLSDINTKKNISSADDTWNCLKQWEIVKYHYKDQPDDADLNLGVIAQQIAGVCPEVVTTYQEAQEANGDTPAREELIGIKEQQMMWMAFKALQEAQHRIEQLESIVVAYDARLKALENN</sequence>
<dbReference type="InterPro" id="IPR005604">
    <property type="entry name" value="Phage_T7_tail_fibre-like_N"/>
</dbReference>
<dbReference type="GO" id="GO:0098015">
    <property type="term" value="C:virus tail"/>
    <property type="evidence" value="ECO:0007669"/>
    <property type="project" value="UniProtKB-KW"/>
</dbReference>